<evidence type="ECO:0000256" key="2">
    <source>
        <dbReference type="ARBA" id="ARBA00023015"/>
    </source>
</evidence>
<comment type="caution">
    <text evidence="8">The sequence shown here is derived from an EMBL/GenBank/DDBJ whole genome shotgun (WGS) entry which is preliminary data.</text>
</comment>
<keyword evidence="9" id="KW-1185">Reference proteome</keyword>
<keyword evidence="4" id="KW-0238">DNA-binding</keyword>
<dbReference type="InterPro" id="IPR013325">
    <property type="entry name" value="RNA_pol_sigma_r2"/>
</dbReference>
<feature type="domain" description="RNA polymerase sigma factor 70 region 4 type 2" evidence="7">
    <location>
        <begin position="150"/>
        <end position="196"/>
    </location>
</feature>
<comment type="similarity">
    <text evidence="1">Belongs to the sigma-70 factor family. ECF subfamily.</text>
</comment>
<protein>
    <submittedName>
        <fullName evidence="8">Sigma-70 family RNA polymerase sigma factor</fullName>
    </submittedName>
</protein>
<evidence type="ECO:0000259" key="7">
    <source>
        <dbReference type="Pfam" id="PF08281"/>
    </source>
</evidence>
<dbReference type="CDD" id="cd06171">
    <property type="entry name" value="Sigma70_r4"/>
    <property type="match status" value="1"/>
</dbReference>
<sequence length="217" mass="25047">MQTRPELSDEDLMLAYAAGDMAAFDTLYARHETGMLRFVARLLGRPLQAQVEEVFQEAWLRIVTARASFQPQGARWRTWAFTIAHHASMDCLRRTGRQRQVEVALPDVHADDAQWGQTPEEQAMRLDPAALQQARACSTEECVFWRAAGQRLMHCLEELPEEQRAAFLLRHQEDWSLQELAEHLNLAFEAVRSRLRYGNQKLRHCMRSYLQALEGVA</sequence>
<evidence type="ECO:0000256" key="4">
    <source>
        <dbReference type="ARBA" id="ARBA00023125"/>
    </source>
</evidence>
<dbReference type="EMBL" id="RDQO01000002">
    <property type="protein sequence ID" value="RMX06385.1"/>
    <property type="molecule type" value="Genomic_DNA"/>
</dbReference>
<dbReference type="InterPro" id="IPR036388">
    <property type="entry name" value="WH-like_DNA-bd_sf"/>
</dbReference>
<dbReference type="SUPFAM" id="SSF88946">
    <property type="entry name" value="Sigma2 domain of RNA polymerase sigma factors"/>
    <property type="match status" value="1"/>
</dbReference>
<dbReference type="InterPro" id="IPR007627">
    <property type="entry name" value="RNA_pol_sigma70_r2"/>
</dbReference>
<dbReference type="AlphaFoldDB" id="A0A3M6QTL9"/>
<dbReference type="GO" id="GO:0016987">
    <property type="term" value="F:sigma factor activity"/>
    <property type="evidence" value="ECO:0007669"/>
    <property type="project" value="UniProtKB-KW"/>
</dbReference>
<dbReference type="Gene3D" id="1.10.1740.10">
    <property type="match status" value="1"/>
</dbReference>
<evidence type="ECO:0000256" key="3">
    <source>
        <dbReference type="ARBA" id="ARBA00023082"/>
    </source>
</evidence>
<dbReference type="Pfam" id="PF08281">
    <property type="entry name" value="Sigma70_r4_2"/>
    <property type="match status" value="1"/>
</dbReference>
<dbReference type="Pfam" id="PF04542">
    <property type="entry name" value="Sigma70_r2"/>
    <property type="match status" value="1"/>
</dbReference>
<keyword evidence="2" id="KW-0805">Transcription regulation</keyword>
<evidence type="ECO:0000259" key="6">
    <source>
        <dbReference type="Pfam" id="PF04542"/>
    </source>
</evidence>
<gene>
    <name evidence="8" type="ORF">D8I35_07550</name>
</gene>
<organism evidence="8 9">
    <name type="scientific">Corticibacter populi</name>
    <dbReference type="NCBI Taxonomy" id="1550736"/>
    <lineage>
        <taxon>Bacteria</taxon>
        <taxon>Pseudomonadati</taxon>
        <taxon>Pseudomonadota</taxon>
        <taxon>Betaproteobacteria</taxon>
        <taxon>Burkholderiales</taxon>
        <taxon>Comamonadaceae</taxon>
        <taxon>Corticibacter</taxon>
    </lineage>
</organism>
<dbReference type="OrthoDB" id="9784272at2"/>
<dbReference type="InterPro" id="IPR014284">
    <property type="entry name" value="RNA_pol_sigma-70_dom"/>
</dbReference>
<reference evidence="8 9" key="1">
    <citation type="submission" date="2018-10" db="EMBL/GenBank/DDBJ databases">
        <title>Draft genome of Cortibacter populi DSM10536.</title>
        <authorList>
            <person name="Bernier A.-M."/>
            <person name="Bernard K."/>
        </authorList>
    </citation>
    <scope>NUCLEOTIDE SEQUENCE [LARGE SCALE GENOMIC DNA]</scope>
    <source>
        <strain evidence="8 9">DSM 105136</strain>
    </source>
</reference>
<keyword evidence="3" id="KW-0731">Sigma factor</keyword>
<dbReference type="GO" id="GO:0003677">
    <property type="term" value="F:DNA binding"/>
    <property type="evidence" value="ECO:0007669"/>
    <property type="project" value="UniProtKB-KW"/>
</dbReference>
<evidence type="ECO:0000256" key="5">
    <source>
        <dbReference type="ARBA" id="ARBA00023163"/>
    </source>
</evidence>
<keyword evidence="5" id="KW-0804">Transcription</keyword>
<dbReference type="PANTHER" id="PTHR43133:SF8">
    <property type="entry name" value="RNA POLYMERASE SIGMA FACTOR HI_1459-RELATED"/>
    <property type="match status" value="1"/>
</dbReference>
<dbReference type="RefSeq" id="WP_122227563.1">
    <property type="nucleotide sequence ID" value="NZ_RDQO01000002.1"/>
</dbReference>
<proteinExistence type="inferred from homology"/>
<dbReference type="InterPro" id="IPR013324">
    <property type="entry name" value="RNA_pol_sigma_r3/r4-like"/>
</dbReference>
<dbReference type="Gene3D" id="1.10.10.10">
    <property type="entry name" value="Winged helix-like DNA-binding domain superfamily/Winged helix DNA-binding domain"/>
    <property type="match status" value="1"/>
</dbReference>
<dbReference type="Proteomes" id="UP000278006">
    <property type="component" value="Unassembled WGS sequence"/>
</dbReference>
<dbReference type="GO" id="GO:0006352">
    <property type="term" value="P:DNA-templated transcription initiation"/>
    <property type="evidence" value="ECO:0007669"/>
    <property type="project" value="InterPro"/>
</dbReference>
<name>A0A3M6QTL9_9BURK</name>
<dbReference type="SUPFAM" id="SSF88659">
    <property type="entry name" value="Sigma3 and sigma4 domains of RNA polymerase sigma factors"/>
    <property type="match status" value="1"/>
</dbReference>
<feature type="domain" description="RNA polymerase sigma-70 region 2" evidence="6">
    <location>
        <begin position="27"/>
        <end position="97"/>
    </location>
</feature>
<evidence type="ECO:0000256" key="1">
    <source>
        <dbReference type="ARBA" id="ARBA00010641"/>
    </source>
</evidence>
<dbReference type="InterPro" id="IPR013249">
    <property type="entry name" value="RNA_pol_sigma70_r4_t2"/>
</dbReference>
<accession>A0A3M6QTL9</accession>
<dbReference type="PANTHER" id="PTHR43133">
    <property type="entry name" value="RNA POLYMERASE ECF-TYPE SIGMA FACTO"/>
    <property type="match status" value="1"/>
</dbReference>
<dbReference type="NCBIfam" id="TIGR02937">
    <property type="entry name" value="sigma70-ECF"/>
    <property type="match status" value="1"/>
</dbReference>
<evidence type="ECO:0000313" key="8">
    <source>
        <dbReference type="EMBL" id="RMX06385.1"/>
    </source>
</evidence>
<evidence type="ECO:0000313" key="9">
    <source>
        <dbReference type="Proteomes" id="UP000278006"/>
    </source>
</evidence>
<dbReference type="InterPro" id="IPR039425">
    <property type="entry name" value="RNA_pol_sigma-70-like"/>
</dbReference>